<sequence length="427" mass="47878">MKKIIYDDEHIQVIHKPGASDVLIVTFGDMLSLANGKTFFAEQPSQKRNVSALGFMAKDRNWYPETSVDAAIQIIKDILSLSEKVVVYGGSMGGFAALKFSKKLCANRVYALAPQYSIDPSVIKDHRYNRYFNQDLNQNHKIAAGDLCGEIYITHDPIFKMDHQHVSRIASLGYHINIVPLRFSLHGATTILASSTFFAEVVRPDEIKKSNLYRIFKERRRSSASYIEGLSEYLSKKRYGSALRLLSASIDSGLIKKTPRVRNVISLCLQSNHKEATSAESISIMKALGVSDKCQEYKGSALVLKTAHSFFLAYDTITNKIIQTSKEAIQSFFFLRPLTVNGPCGVLSFNGEHGQSVLVQSGSDIQAIAESQEYNEKNYIVYRRTKDYFVISTSTKNLSASPNGPCSFSVEHVRDWEKFSLEKIYLA</sequence>
<protein>
    <recommendedName>
        <fullName evidence="3">Alpha/beta hydrolase</fullName>
    </recommendedName>
</protein>
<comment type="caution">
    <text evidence="1">The sequence shown here is derived from an EMBL/GenBank/DDBJ whole genome shotgun (WGS) entry which is preliminary data.</text>
</comment>
<evidence type="ECO:0000313" key="2">
    <source>
        <dbReference type="Proteomes" id="UP001617213"/>
    </source>
</evidence>
<gene>
    <name evidence="1" type="ORF">ACIOWJ_09895</name>
</gene>
<accession>A0ABW8DXS5</accession>
<organism evidence="1 2">
    <name type="scientific">Pseudomonas sivasensis</name>
    <dbReference type="NCBI Taxonomy" id="1880678"/>
    <lineage>
        <taxon>Bacteria</taxon>
        <taxon>Pseudomonadati</taxon>
        <taxon>Pseudomonadota</taxon>
        <taxon>Gammaproteobacteria</taxon>
        <taxon>Pseudomonadales</taxon>
        <taxon>Pseudomonadaceae</taxon>
        <taxon>Pseudomonas</taxon>
    </lineage>
</organism>
<evidence type="ECO:0008006" key="3">
    <source>
        <dbReference type="Google" id="ProtNLM"/>
    </source>
</evidence>
<dbReference type="EMBL" id="JBIUWZ010000010">
    <property type="protein sequence ID" value="MFJ2678397.1"/>
    <property type="molecule type" value="Genomic_DNA"/>
</dbReference>
<reference evidence="1 2" key="1">
    <citation type="submission" date="2024-10" db="EMBL/GenBank/DDBJ databases">
        <title>The Natural Products Discovery Center: Release of the First 8490 Sequenced Strains for Exploring Actinobacteria Biosynthetic Diversity.</title>
        <authorList>
            <person name="Kalkreuter E."/>
            <person name="Kautsar S.A."/>
            <person name="Yang D."/>
            <person name="Bader C.D."/>
            <person name="Teijaro C.N."/>
            <person name="Fluegel L."/>
            <person name="Davis C.M."/>
            <person name="Simpson J.R."/>
            <person name="Lauterbach L."/>
            <person name="Steele A.D."/>
            <person name="Gui C."/>
            <person name="Meng S."/>
            <person name="Li G."/>
            <person name="Viehrig K."/>
            <person name="Ye F."/>
            <person name="Su P."/>
            <person name="Kiefer A.F."/>
            <person name="Nichols A."/>
            <person name="Cepeda A.J."/>
            <person name="Yan W."/>
            <person name="Fan B."/>
            <person name="Jiang Y."/>
            <person name="Adhikari A."/>
            <person name="Zheng C.-J."/>
            <person name="Schuster L."/>
            <person name="Cowan T.M."/>
            <person name="Smanski M.J."/>
            <person name="Chevrette M.G."/>
            <person name="De Carvalho L.P.S."/>
            <person name="Shen B."/>
        </authorList>
    </citation>
    <scope>NUCLEOTIDE SEQUENCE [LARGE SCALE GENOMIC DNA]</scope>
    <source>
        <strain evidence="1 2">NPDC087581</strain>
    </source>
</reference>
<dbReference type="Proteomes" id="UP001617213">
    <property type="component" value="Unassembled WGS sequence"/>
</dbReference>
<proteinExistence type="predicted"/>
<name>A0ABW8DXS5_9PSED</name>
<keyword evidence="2" id="KW-1185">Reference proteome</keyword>
<dbReference type="InterPro" id="IPR029058">
    <property type="entry name" value="AB_hydrolase_fold"/>
</dbReference>
<evidence type="ECO:0000313" key="1">
    <source>
        <dbReference type="EMBL" id="MFJ2678397.1"/>
    </source>
</evidence>
<dbReference type="RefSeq" id="WP_401380919.1">
    <property type="nucleotide sequence ID" value="NZ_JBIUWZ010000010.1"/>
</dbReference>
<dbReference type="Gene3D" id="3.40.50.1820">
    <property type="entry name" value="alpha/beta hydrolase"/>
    <property type="match status" value="1"/>
</dbReference>
<dbReference type="SUPFAM" id="SSF53474">
    <property type="entry name" value="alpha/beta-Hydrolases"/>
    <property type="match status" value="1"/>
</dbReference>